<keyword evidence="2" id="KW-1185">Reference proteome</keyword>
<evidence type="ECO:0000313" key="2">
    <source>
        <dbReference type="Proteomes" id="UP000662185"/>
    </source>
</evidence>
<gene>
    <name evidence="1" type="ORF">H6G06_08985</name>
</gene>
<protein>
    <submittedName>
        <fullName evidence="1">Uncharacterized protein</fullName>
    </submittedName>
</protein>
<dbReference type="RefSeq" id="WP_190559222.1">
    <property type="nucleotide sequence ID" value="NZ_JACJQU010000004.1"/>
</dbReference>
<reference evidence="2" key="1">
    <citation type="journal article" date="2020" name="ISME J.">
        <title>Comparative genomics reveals insights into cyanobacterial evolution and habitat adaptation.</title>
        <authorList>
            <person name="Chen M.Y."/>
            <person name="Teng W.K."/>
            <person name="Zhao L."/>
            <person name="Hu C.X."/>
            <person name="Zhou Y.K."/>
            <person name="Han B.P."/>
            <person name="Song L.R."/>
            <person name="Shu W.S."/>
        </authorList>
    </citation>
    <scope>NUCLEOTIDE SEQUENCE [LARGE SCALE GENOMIC DNA]</scope>
    <source>
        <strain evidence="2">FACHB-251</strain>
    </source>
</reference>
<comment type="caution">
    <text evidence="1">The sequence shown here is derived from an EMBL/GenBank/DDBJ whole genome shotgun (WGS) entry which is preliminary data.</text>
</comment>
<dbReference type="AlphaFoldDB" id="A0A926WFI2"/>
<sequence>MKFTSSLLTTVVLAGIVTVWDVPLKAINPNLAQVSAQEVKQMQKAEMKDSTGLTAQKKIEMLMKNKGQFGSGDQLRRFFFGDLEPISVQPGGAGMVVNLYNKSNNVTIAYCATYDVVVNIKQGKISQFQPSEVK</sequence>
<accession>A0A926WFI2</accession>
<dbReference type="Proteomes" id="UP000662185">
    <property type="component" value="Unassembled WGS sequence"/>
</dbReference>
<organism evidence="1 2">
    <name type="scientific">Anabaena sphaerica FACHB-251</name>
    <dbReference type="NCBI Taxonomy" id="2692883"/>
    <lineage>
        <taxon>Bacteria</taxon>
        <taxon>Bacillati</taxon>
        <taxon>Cyanobacteriota</taxon>
        <taxon>Cyanophyceae</taxon>
        <taxon>Nostocales</taxon>
        <taxon>Nostocaceae</taxon>
        <taxon>Anabaena</taxon>
    </lineage>
</organism>
<proteinExistence type="predicted"/>
<name>A0A926WFI2_9NOST</name>
<evidence type="ECO:0000313" key="1">
    <source>
        <dbReference type="EMBL" id="MBD2293619.1"/>
    </source>
</evidence>
<dbReference type="EMBL" id="JACJQU010000004">
    <property type="protein sequence ID" value="MBD2293619.1"/>
    <property type="molecule type" value="Genomic_DNA"/>
</dbReference>